<keyword evidence="1" id="KW-0732">Signal</keyword>
<evidence type="ECO:0000313" key="3">
    <source>
        <dbReference type="Proteomes" id="UP000185696"/>
    </source>
</evidence>
<keyword evidence="3" id="KW-1185">Reference proteome</keyword>
<evidence type="ECO:0000256" key="1">
    <source>
        <dbReference type="SAM" id="SignalP"/>
    </source>
</evidence>
<comment type="caution">
    <text evidence="2">The sequence shown here is derived from an EMBL/GenBank/DDBJ whole genome shotgun (WGS) entry which is preliminary data.</text>
</comment>
<feature type="signal peptide" evidence="1">
    <location>
        <begin position="1"/>
        <end position="28"/>
    </location>
</feature>
<proteinExistence type="predicted"/>
<reference evidence="2 3" key="1">
    <citation type="submission" date="2016-12" db="EMBL/GenBank/DDBJ databases">
        <title>The draft genome sequence of Actinophytocola xinjiangensis.</title>
        <authorList>
            <person name="Wang W."/>
            <person name="Yuan L."/>
        </authorList>
    </citation>
    <scope>NUCLEOTIDE SEQUENCE [LARGE SCALE GENOMIC DNA]</scope>
    <source>
        <strain evidence="2 3">CGMCC 4.4663</strain>
    </source>
</reference>
<dbReference type="AlphaFoldDB" id="A0A7Z0WDY7"/>
<evidence type="ECO:0000313" key="2">
    <source>
        <dbReference type="EMBL" id="OLF05137.1"/>
    </source>
</evidence>
<sequence length="92" mass="10116">MTRTLALAVTAFGLAMGLSLATTATAQADDSFARWVQLADSAEEIQQIADDYEIEWDVDCSISDLTYVVVPPLPEWGAPGYDYWSAMITCYQ</sequence>
<organism evidence="2 3">
    <name type="scientific">Actinophytocola xinjiangensis</name>
    <dbReference type="NCBI Taxonomy" id="485602"/>
    <lineage>
        <taxon>Bacteria</taxon>
        <taxon>Bacillati</taxon>
        <taxon>Actinomycetota</taxon>
        <taxon>Actinomycetes</taxon>
        <taxon>Pseudonocardiales</taxon>
        <taxon>Pseudonocardiaceae</taxon>
    </lineage>
</organism>
<dbReference type="EMBL" id="MSIF01000033">
    <property type="protein sequence ID" value="OLF05137.1"/>
    <property type="molecule type" value="Genomic_DNA"/>
</dbReference>
<gene>
    <name evidence="2" type="ORF">BLA60_37805</name>
</gene>
<name>A0A7Z0WDY7_9PSEU</name>
<dbReference type="Proteomes" id="UP000185696">
    <property type="component" value="Unassembled WGS sequence"/>
</dbReference>
<accession>A0A7Z0WDY7</accession>
<feature type="chain" id="PRO_5031315754" evidence="1">
    <location>
        <begin position="29"/>
        <end position="92"/>
    </location>
</feature>
<protein>
    <submittedName>
        <fullName evidence="2">Uncharacterized protein</fullName>
    </submittedName>
</protein>